<dbReference type="EMBL" id="BPLR01008790">
    <property type="protein sequence ID" value="GIY27227.1"/>
    <property type="molecule type" value="Genomic_DNA"/>
</dbReference>
<accession>A0AAV4S3A7</accession>
<gene>
    <name evidence="1" type="ORF">CEXT_286371</name>
</gene>
<evidence type="ECO:0000313" key="2">
    <source>
        <dbReference type="Proteomes" id="UP001054945"/>
    </source>
</evidence>
<keyword evidence="2" id="KW-1185">Reference proteome</keyword>
<organism evidence="1 2">
    <name type="scientific">Caerostris extrusa</name>
    <name type="common">Bark spider</name>
    <name type="synonym">Caerostris bankana</name>
    <dbReference type="NCBI Taxonomy" id="172846"/>
    <lineage>
        <taxon>Eukaryota</taxon>
        <taxon>Metazoa</taxon>
        <taxon>Ecdysozoa</taxon>
        <taxon>Arthropoda</taxon>
        <taxon>Chelicerata</taxon>
        <taxon>Arachnida</taxon>
        <taxon>Araneae</taxon>
        <taxon>Araneomorphae</taxon>
        <taxon>Entelegynae</taxon>
        <taxon>Araneoidea</taxon>
        <taxon>Araneidae</taxon>
        <taxon>Caerostris</taxon>
    </lineage>
</organism>
<sequence>MGILKRPSSFLEIGLATSPQLEIMLWYRRTVFQGRERILTKISGNTESLHWAGRSYSGTIVFSIRDCREIIKMFETLQDSTCITGSRSFTFL</sequence>
<comment type="caution">
    <text evidence="1">The sequence shown here is derived from an EMBL/GenBank/DDBJ whole genome shotgun (WGS) entry which is preliminary data.</text>
</comment>
<evidence type="ECO:0000313" key="1">
    <source>
        <dbReference type="EMBL" id="GIY27227.1"/>
    </source>
</evidence>
<dbReference type="AlphaFoldDB" id="A0AAV4S3A7"/>
<proteinExistence type="predicted"/>
<dbReference type="Proteomes" id="UP001054945">
    <property type="component" value="Unassembled WGS sequence"/>
</dbReference>
<protein>
    <submittedName>
        <fullName evidence="1">Uncharacterized protein</fullName>
    </submittedName>
</protein>
<reference evidence="1 2" key="1">
    <citation type="submission" date="2021-06" db="EMBL/GenBank/DDBJ databases">
        <title>Caerostris extrusa draft genome.</title>
        <authorList>
            <person name="Kono N."/>
            <person name="Arakawa K."/>
        </authorList>
    </citation>
    <scope>NUCLEOTIDE SEQUENCE [LARGE SCALE GENOMIC DNA]</scope>
</reference>
<name>A0AAV4S3A7_CAEEX</name>